<feature type="region of interest" description="Disordered" evidence="5">
    <location>
        <begin position="200"/>
        <end position="228"/>
    </location>
</feature>
<dbReference type="VEuPathDB" id="HostDB:LOC118649185"/>
<proteinExistence type="predicted"/>
<feature type="domain" description="CCHC-type" evidence="6">
    <location>
        <begin position="137"/>
        <end position="153"/>
    </location>
</feature>
<evidence type="ECO:0000256" key="3">
    <source>
        <dbReference type="ARBA" id="ARBA00022833"/>
    </source>
</evidence>
<dbReference type="GO" id="GO:0008270">
    <property type="term" value="F:zinc ion binding"/>
    <property type="evidence" value="ECO:0007669"/>
    <property type="project" value="UniProtKB-KW"/>
</dbReference>
<sequence length="228" mass="25379">MLAGLGQYNDVRTQLNYVQLAYEQIRACGRKAWWALPAKGDSEGVFSKCIQGPLESFSDFVARLTQAVRRQIQHEIAGDILIQQLAYENANDDCKKCLMPLRKGSTITEMIRACQNVGSGTFQANLLAAAITVKNKRCYNCGKTGHFRKECRQLRRTQGGAPGKGANIPPREPINTDPTSLCPRCQKGYHWASRCKSRFHKNGQPLNQDTGYGQPRGNGQRGHPQPCK</sequence>
<dbReference type="Pfam" id="PF14787">
    <property type="entry name" value="zf-CCHC_5"/>
    <property type="match status" value="1"/>
</dbReference>
<dbReference type="InterPro" id="IPR036875">
    <property type="entry name" value="Znf_CCHC_sf"/>
</dbReference>
<keyword evidence="1" id="KW-0479">Metal-binding</keyword>
<dbReference type="Gene3D" id="1.10.375.10">
    <property type="entry name" value="Human Immunodeficiency Virus Type 1 Capsid Protein"/>
    <property type="match status" value="1"/>
</dbReference>
<evidence type="ECO:0000256" key="5">
    <source>
        <dbReference type="SAM" id="MobiDB-lite"/>
    </source>
</evidence>
<dbReference type="PANTHER" id="PTHR40389">
    <property type="entry name" value="ENDOGENOUS RETROVIRUS GROUP K MEMBER 24 GAG POLYPROTEIN-RELATED"/>
    <property type="match status" value="1"/>
</dbReference>
<dbReference type="GO" id="GO:0003676">
    <property type="term" value="F:nucleic acid binding"/>
    <property type="evidence" value="ECO:0007669"/>
    <property type="project" value="InterPro"/>
</dbReference>
<dbReference type="SMART" id="SM00343">
    <property type="entry name" value="ZnF_C2HC"/>
    <property type="match status" value="2"/>
</dbReference>
<keyword evidence="2 4" id="KW-0863">Zinc-finger</keyword>
<dbReference type="Pfam" id="PF00098">
    <property type="entry name" value="zf-CCHC"/>
    <property type="match status" value="1"/>
</dbReference>
<accession>A0A7J7U557</accession>
<dbReference type="AlphaFoldDB" id="A0A7J7U557"/>
<evidence type="ECO:0000256" key="2">
    <source>
        <dbReference type="ARBA" id="ARBA00022771"/>
    </source>
</evidence>
<dbReference type="InterPro" id="IPR008916">
    <property type="entry name" value="Retrov_capsid_C"/>
</dbReference>
<evidence type="ECO:0000256" key="1">
    <source>
        <dbReference type="ARBA" id="ARBA00022723"/>
    </source>
</evidence>
<evidence type="ECO:0000256" key="4">
    <source>
        <dbReference type="PROSITE-ProRule" id="PRU00047"/>
    </source>
</evidence>
<evidence type="ECO:0000259" key="6">
    <source>
        <dbReference type="PROSITE" id="PS50158"/>
    </source>
</evidence>
<dbReference type="Pfam" id="PF19317">
    <property type="entry name" value="Gag_p24_C"/>
    <property type="match status" value="1"/>
</dbReference>
<reference evidence="7 8" key="1">
    <citation type="journal article" date="2020" name="Nature">
        <title>Six reference-quality genomes reveal evolution of bat adaptations.</title>
        <authorList>
            <person name="Jebb D."/>
            <person name="Huang Z."/>
            <person name="Pippel M."/>
            <person name="Hughes G.M."/>
            <person name="Lavrichenko K."/>
            <person name="Devanna P."/>
            <person name="Winkler S."/>
            <person name="Jermiin L.S."/>
            <person name="Skirmuntt E.C."/>
            <person name="Katzourakis A."/>
            <person name="Burkitt-Gray L."/>
            <person name="Ray D.A."/>
            <person name="Sullivan K.A.M."/>
            <person name="Roscito J.G."/>
            <person name="Kirilenko B.M."/>
            <person name="Davalos L.M."/>
            <person name="Corthals A.P."/>
            <person name="Power M.L."/>
            <person name="Jones G."/>
            <person name="Ransome R.D."/>
            <person name="Dechmann D.K.N."/>
            <person name="Locatelli A.G."/>
            <person name="Puechmaille S.J."/>
            <person name="Fedrigo O."/>
            <person name="Jarvis E.D."/>
            <person name="Hiller M."/>
            <person name="Vernes S.C."/>
            <person name="Myers E.W."/>
            <person name="Teeling E.C."/>
        </authorList>
    </citation>
    <scope>NUCLEOTIDE SEQUENCE [LARGE SCALE GENOMIC DNA]</scope>
    <source>
        <strain evidence="7">MMyoMyo1</strain>
        <tissue evidence="7">Flight muscle</tissue>
    </source>
</reference>
<gene>
    <name evidence="7" type="ORF">mMyoMyo1_008816</name>
</gene>
<dbReference type="InterPro" id="IPR008919">
    <property type="entry name" value="Retrov_capsid_N"/>
</dbReference>
<dbReference type="GO" id="GO:0016032">
    <property type="term" value="P:viral process"/>
    <property type="evidence" value="ECO:0007669"/>
    <property type="project" value="InterPro"/>
</dbReference>
<dbReference type="Pfam" id="PF00607">
    <property type="entry name" value="Gag_p24"/>
    <property type="match status" value="1"/>
</dbReference>
<dbReference type="PROSITE" id="PS50158">
    <property type="entry name" value="ZF_CCHC"/>
    <property type="match status" value="1"/>
</dbReference>
<dbReference type="InterPro" id="IPR045345">
    <property type="entry name" value="Gag_p24_C"/>
</dbReference>
<dbReference type="SUPFAM" id="SSF57756">
    <property type="entry name" value="Retrovirus zinc finger-like domains"/>
    <property type="match status" value="2"/>
</dbReference>
<dbReference type="InterPro" id="IPR001878">
    <property type="entry name" value="Znf_CCHC"/>
</dbReference>
<organism evidence="7 8">
    <name type="scientific">Myotis myotis</name>
    <name type="common">Greater mouse-eared bat</name>
    <name type="synonym">Vespertilio myotis</name>
    <dbReference type="NCBI Taxonomy" id="51298"/>
    <lineage>
        <taxon>Eukaryota</taxon>
        <taxon>Metazoa</taxon>
        <taxon>Chordata</taxon>
        <taxon>Craniata</taxon>
        <taxon>Vertebrata</taxon>
        <taxon>Euteleostomi</taxon>
        <taxon>Mammalia</taxon>
        <taxon>Eutheria</taxon>
        <taxon>Laurasiatheria</taxon>
        <taxon>Chiroptera</taxon>
        <taxon>Yangochiroptera</taxon>
        <taxon>Vespertilionidae</taxon>
        <taxon>Myotis</taxon>
    </lineage>
</organism>
<dbReference type="Proteomes" id="UP000527355">
    <property type="component" value="Unassembled WGS sequence"/>
</dbReference>
<keyword evidence="3" id="KW-0862">Zinc</keyword>
<keyword evidence="8" id="KW-1185">Reference proteome</keyword>
<evidence type="ECO:0000313" key="8">
    <source>
        <dbReference type="Proteomes" id="UP000527355"/>
    </source>
</evidence>
<evidence type="ECO:0000313" key="7">
    <source>
        <dbReference type="EMBL" id="KAF6308023.1"/>
    </source>
</evidence>
<name>A0A7J7U557_MYOMY</name>
<dbReference type="InterPro" id="IPR050195">
    <property type="entry name" value="Primate_lentivir_Gag_pol-like"/>
</dbReference>
<dbReference type="PANTHER" id="PTHR40389:SF3">
    <property type="entry name" value="IGE-BINDING PROTEIN"/>
    <property type="match status" value="1"/>
</dbReference>
<comment type="caution">
    <text evidence="7">The sequence shown here is derived from an EMBL/GenBank/DDBJ whole genome shotgun (WGS) entry which is preliminary data.</text>
</comment>
<protein>
    <recommendedName>
        <fullName evidence="6">CCHC-type domain-containing protein</fullName>
    </recommendedName>
</protein>
<dbReference type="EMBL" id="JABWUV010000014">
    <property type="protein sequence ID" value="KAF6308023.1"/>
    <property type="molecule type" value="Genomic_DNA"/>
</dbReference>
<dbReference type="SUPFAM" id="SSF47353">
    <property type="entry name" value="Retrovirus capsid dimerization domain-like"/>
    <property type="match status" value="1"/>
</dbReference>
<dbReference type="Gene3D" id="1.10.1200.30">
    <property type="match status" value="1"/>
</dbReference>
<dbReference type="Gene3D" id="4.10.60.10">
    <property type="entry name" value="Zinc finger, CCHC-type"/>
    <property type="match status" value="1"/>
</dbReference>